<dbReference type="PANTHER" id="PTHR24243:SF230">
    <property type="entry name" value="G-PROTEIN COUPLED RECEPTORS FAMILY 1 PROFILE DOMAIN-CONTAINING PROTEIN"/>
    <property type="match status" value="1"/>
</dbReference>
<accession>A0A0L8IA41</accession>
<dbReference type="InterPro" id="IPR017452">
    <property type="entry name" value="GPCR_Rhodpsn_7TM"/>
</dbReference>
<dbReference type="SUPFAM" id="SSF81321">
    <property type="entry name" value="Family A G protein-coupled receptor-like"/>
    <property type="match status" value="1"/>
</dbReference>
<dbReference type="GO" id="GO:0004930">
    <property type="term" value="F:G protein-coupled receptor activity"/>
    <property type="evidence" value="ECO:0007669"/>
    <property type="project" value="UniProtKB-KW"/>
</dbReference>
<comment type="subcellular location">
    <subcellularLocation>
        <location evidence="1">Membrane</location>
        <topology evidence="1">Multi-pass membrane protein</topology>
    </subcellularLocation>
</comment>
<evidence type="ECO:0000256" key="3">
    <source>
        <dbReference type="ARBA" id="ARBA00022989"/>
    </source>
</evidence>
<evidence type="ECO:0000256" key="1">
    <source>
        <dbReference type="ARBA" id="ARBA00004141"/>
    </source>
</evidence>
<dbReference type="PROSITE" id="PS50262">
    <property type="entry name" value="G_PROTEIN_RECEP_F1_2"/>
    <property type="match status" value="1"/>
</dbReference>
<dbReference type="Gene3D" id="1.20.1070.10">
    <property type="entry name" value="Rhodopsin 7-helix transmembrane proteins"/>
    <property type="match status" value="1"/>
</dbReference>
<dbReference type="OrthoDB" id="9983318at2759"/>
<dbReference type="AlphaFoldDB" id="A0A0L8IA41"/>
<feature type="transmembrane region" description="Helical" evidence="8">
    <location>
        <begin position="130"/>
        <end position="151"/>
    </location>
</feature>
<evidence type="ECO:0000256" key="4">
    <source>
        <dbReference type="ARBA" id="ARBA00023040"/>
    </source>
</evidence>
<evidence type="ECO:0000256" key="7">
    <source>
        <dbReference type="ARBA" id="ARBA00023224"/>
    </source>
</evidence>
<evidence type="ECO:0000256" key="2">
    <source>
        <dbReference type="ARBA" id="ARBA00022692"/>
    </source>
</evidence>
<evidence type="ECO:0000256" key="6">
    <source>
        <dbReference type="ARBA" id="ARBA00023170"/>
    </source>
</evidence>
<feature type="transmembrane region" description="Helical" evidence="8">
    <location>
        <begin position="234"/>
        <end position="258"/>
    </location>
</feature>
<keyword evidence="3 8" id="KW-1133">Transmembrane helix</keyword>
<dbReference type="STRING" id="37653.A0A0L8IA41"/>
<proteinExistence type="predicted"/>
<name>A0A0L8IA41_OCTBM</name>
<sequence>MSFNQILPQILLYYGYIVLPIGIISNIFSILILSQKTQRRMTINFYLTALSVSDVFVLSICLVDKWLRFVYNIRIRNTSIFLCKALPFSDKTFLSLSSWIIAIITTERAIAVSSPLGHNFTRNRKKVKNFCVLFIAIFVIGLVYSPVLFYYKFTERIIANNETSKTICHEIEPEIYERVKYVIFYCMFCFIPQIVCTVCVYFIVKHLLERRKFLTSQSQIHDDHINQNNRNMGLILSINILFFVFTVPFSLTGMLITFTDKTTEFHKDLVPIYTFVHLFSYTNSVLNFFVYIASGSSFRREFTNMCRKVNTKQSFKDSLKTVSSRLTPTSSSSYRIS</sequence>
<gene>
    <name evidence="10" type="ORF">OCBIM_22025759mg</name>
</gene>
<feature type="transmembrane region" description="Helical" evidence="8">
    <location>
        <begin position="270"/>
        <end position="292"/>
    </location>
</feature>
<evidence type="ECO:0000256" key="8">
    <source>
        <dbReference type="SAM" id="Phobius"/>
    </source>
</evidence>
<keyword evidence="6" id="KW-0675">Receptor</keyword>
<evidence type="ECO:0000256" key="5">
    <source>
        <dbReference type="ARBA" id="ARBA00023136"/>
    </source>
</evidence>
<feature type="transmembrane region" description="Helical" evidence="8">
    <location>
        <begin position="12"/>
        <end position="33"/>
    </location>
</feature>
<dbReference type="PANTHER" id="PTHR24243">
    <property type="entry name" value="G-PROTEIN COUPLED RECEPTOR"/>
    <property type="match status" value="1"/>
</dbReference>
<dbReference type="Pfam" id="PF00001">
    <property type="entry name" value="7tm_1"/>
    <property type="match status" value="1"/>
</dbReference>
<organism evidence="10">
    <name type="scientific">Octopus bimaculoides</name>
    <name type="common">California two-spotted octopus</name>
    <dbReference type="NCBI Taxonomy" id="37653"/>
    <lineage>
        <taxon>Eukaryota</taxon>
        <taxon>Metazoa</taxon>
        <taxon>Spiralia</taxon>
        <taxon>Lophotrochozoa</taxon>
        <taxon>Mollusca</taxon>
        <taxon>Cephalopoda</taxon>
        <taxon>Coleoidea</taxon>
        <taxon>Octopodiformes</taxon>
        <taxon>Octopoda</taxon>
        <taxon>Incirrata</taxon>
        <taxon>Octopodidae</taxon>
        <taxon>Octopus</taxon>
    </lineage>
</organism>
<evidence type="ECO:0000259" key="9">
    <source>
        <dbReference type="PROSITE" id="PS50262"/>
    </source>
</evidence>
<protein>
    <recommendedName>
        <fullName evidence="9">G-protein coupled receptors family 1 profile domain-containing protein</fullName>
    </recommendedName>
</protein>
<evidence type="ECO:0000313" key="10">
    <source>
        <dbReference type="EMBL" id="KOF98373.1"/>
    </source>
</evidence>
<dbReference type="InterPro" id="IPR000276">
    <property type="entry name" value="GPCR_Rhodpsn"/>
</dbReference>
<keyword evidence="5 8" id="KW-0472">Membrane</keyword>
<keyword evidence="7" id="KW-0807">Transducer</keyword>
<dbReference type="GO" id="GO:0005886">
    <property type="term" value="C:plasma membrane"/>
    <property type="evidence" value="ECO:0007669"/>
    <property type="project" value="TreeGrafter"/>
</dbReference>
<keyword evidence="2 8" id="KW-0812">Transmembrane</keyword>
<feature type="domain" description="G-protein coupled receptors family 1 profile" evidence="9">
    <location>
        <begin position="25"/>
        <end position="291"/>
    </location>
</feature>
<dbReference type="PRINTS" id="PR00237">
    <property type="entry name" value="GPCRRHODOPSN"/>
</dbReference>
<feature type="transmembrane region" description="Helical" evidence="8">
    <location>
        <begin position="182"/>
        <end position="204"/>
    </location>
</feature>
<keyword evidence="4" id="KW-0297">G-protein coupled receptor</keyword>
<dbReference type="EMBL" id="KQ416166">
    <property type="protein sequence ID" value="KOF98373.1"/>
    <property type="molecule type" value="Genomic_DNA"/>
</dbReference>
<reference evidence="10" key="1">
    <citation type="submission" date="2015-07" db="EMBL/GenBank/DDBJ databases">
        <title>MeaNS - Measles Nucleotide Surveillance Program.</title>
        <authorList>
            <person name="Tran T."/>
            <person name="Druce J."/>
        </authorList>
    </citation>
    <scope>NUCLEOTIDE SEQUENCE</scope>
    <source>
        <strain evidence="10">UCB-OBI-ISO-001</strain>
        <tissue evidence="10">Gonad</tissue>
    </source>
</reference>